<evidence type="ECO:0000256" key="1">
    <source>
        <dbReference type="SAM" id="SignalP"/>
    </source>
</evidence>
<feature type="signal peptide" evidence="1">
    <location>
        <begin position="1"/>
        <end position="19"/>
    </location>
</feature>
<evidence type="ECO:0008006" key="4">
    <source>
        <dbReference type="Google" id="ProtNLM"/>
    </source>
</evidence>
<name>A0A6A7N8H3_9BURK</name>
<proteinExistence type="predicted"/>
<comment type="caution">
    <text evidence="2">The sequence shown here is derived from an EMBL/GenBank/DDBJ whole genome shotgun (WGS) entry which is preliminary data.</text>
</comment>
<evidence type="ECO:0000313" key="3">
    <source>
        <dbReference type="Proteomes" id="UP000440498"/>
    </source>
</evidence>
<dbReference type="Proteomes" id="UP000440498">
    <property type="component" value="Unassembled WGS sequence"/>
</dbReference>
<dbReference type="RefSeq" id="WP_152840437.1">
    <property type="nucleotide sequence ID" value="NZ_WHUG01000011.1"/>
</dbReference>
<organism evidence="2 3">
    <name type="scientific">Rugamonas aquatica</name>
    <dbReference type="NCBI Taxonomy" id="2743357"/>
    <lineage>
        <taxon>Bacteria</taxon>
        <taxon>Pseudomonadati</taxon>
        <taxon>Pseudomonadota</taxon>
        <taxon>Betaproteobacteria</taxon>
        <taxon>Burkholderiales</taxon>
        <taxon>Oxalobacteraceae</taxon>
        <taxon>Telluria group</taxon>
        <taxon>Rugamonas</taxon>
    </lineage>
</organism>
<evidence type="ECO:0000313" key="2">
    <source>
        <dbReference type="EMBL" id="MQA41162.1"/>
    </source>
</evidence>
<keyword evidence="3" id="KW-1185">Reference proteome</keyword>
<dbReference type="EMBL" id="WHUG01000011">
    <property type="protein sequence ID" value="MQA41162.1"/>
    <property type="molecule type" value="Genomic_DNA"/>
</dbReference>
<dbReference type="AlphaFoldDB" id="A0A6A7N8H3"/>
<accession>A0A6A7N8H3</accession>
<reference evidence="2 3" key="1">
    <citation type="submission" date="2019-10" db="EMBL/GenBank/DDBJ databases">
        <title>Two novel species isolated from a subtropical stream in China.</title>
        <authorList>
            <person name="Lu H."/>
        </authorList>
    </citation>
    <scope>NUCLEOTIDE SEQUENCE [LARGE SCALE GENOMIC DNA]</scope>
    <source>
        <strain evidence="2 3">FT29W</strain>
    </source>
</reference>
<gene>
    <name evidence="2" type="ORF">GEV02_23750</name>
</gene>
<protein>
    <recommendedName>
        <fullName evidence="4">DUF3108 domain-containing protein</fullName>
    </recommendedName>
</protein>
<sequence length="204" mass="21859">MKMISMVAMLAAVSASAYSAPQPGNKALAAGLSKYLAQQGDVCVGKFDWPIDVAPGDAEAGSRDAVQLPVLAQLGLAEAVGGMVVRRNAEGVEQEVPVQRYSLTEAGKKFYLKRDTSTVAPTGEKIARTGDFCVGKLSVAKVVAWDAATGTASYTYKFAAAPWMHEPAAQQVFPMIAYIMKGEGKMQMKQRLRLENGRWVGVRD</sequence>
<keyword evidence="1" id="KW-0732">Signal</keyword>
<feature type="chain" id="PRO_5025401927" description="DUF3108 domain-containing protein" evidence="1">
    <location>
        <begin position="20"/>
        <end position="204"/>
    </location>
</feature>